<dbReference type="EMBL" id="REGN01013151">
    <property type="protein sequence ID" value="RMZ94308.1"/>
    <property type="molecule type" value="Genomic_DNA"/>
</dbReference>
<feature type="non-terminal residue" evidence="1">
    <location>
        <position position="81"/>
    </location>
</feature>
<feature type="non-terminal residue" evidence="1">
    <location>
        <position position="1"/>
    </location>
</feature>
<comment type="caution">
    <text evidence="1">The sequence shown here is derived from an EMBL/GenBank/DDBJ whole genome shotgun (WGS) entry which is preliminary data.</text>
</comment>
<organism evidence="1 2">
    <name type="scientific">Brachionus plicatilis</name>
    <name type="common">Marine rotifer</name>
    <name type="synonym">Brachionus muelleri</name>
    <dbReference type="NCBI Taxonomy" id="10195"/>
    <lineage>
        <taxon>Eukaryota</taxon>
        <taxon>Metazoa</taxon>
        <taxon>Spiralia</taxon>
        <taxon>Gnathifera</taxon>
        <taxon>Rotifera</taxon>
        <taxon>Eurotatoria</taxon>
        <taxon>Monogononta</taxon>
        <taxon>Pseudotrocha</taxon>
        <taxon>Ploima</taxon>
        <taxon>Brachionidae</taxon>
        <taxon>Brachionus</taxon>
    </lineage>
</organism>
<proteinExistence type="predicted"/>
<accession>A0A3M7P5F6</accession>
<sequence>NRVVKIEIKKWRSVKLLVKKSNFTNSNRFLNCLEFCCYHSKCQLHHSHSHVQQRIQHLWLLSESRLVLIRFESAPQRVLIQ</sequence>
<reference evidence="1 2" key="1">
    <citation type="journal article" date="2018" name="Sci. Rep.">
        <title>Genomic signatures of local adaptation to the degree of environmental predictability in rotifers.</title>
        <authorList>
            <person name="Franch-Gras L."/>
            <person name="Hahn C."/>
            <person name="Garcia-Roger E.M."/>
            <person name="Carmona M.J."/>
            <person name="Serra M."/>
            <person name="Gomez A."/>
        </authorList>
    </citation>
    <scope>NUCLEOTIDE SEQUENCE [LARGE SCALE GENOMIC DNA]</scope>
    <source>
        <strain evidence="1">HYR1</strain>
    </source>
</reference>
<evidence type="ECO:0000313" key="1">
    <source>
        <dbReference type="EMBL" id="RMZ94308.1"/>
    </source>
</evidence>
<protein>
    <submittedName>
        <fullName evidence="1">Uncharacterized protein</fullName>
    </submittedName>
</protein>
<keyword evidence="2" id="KW-1185">Reference proteome</keyword>
<dbReference type="AlphaFoldDB" id="A0A3M7P5F6"/>
<dbReference type="Proteomes" id="UP000276133">
    <property type="component" value="Unassembled WGS sequence"/>
</dbReference>
<evidence type="ECO:0000313" key="2">
    <source>
        <dbReference type="Proteomes" id="UP000276133"/>
    </source>
</evidence>
<gene>
    <name evidence="1" type="ORF">BpHYR1_018903</name>
</gene>
<name>A0A3M7P5F6_BRAPC</name>